<gene>
    <name evidence="1" type="ORF">RRG08_022128</name>
</gene>
<sequence length="77" mass="8648">MGHGMSHAIMIWCGVEFLHHQGRDPFIPLDSQFRLSSPVQVRTDSLAGNAKRCKSEICGPRCQINFRLFLLTCLAGF</sequence>
<evidence type="ECO:0000313" key="2">
    <source>
        <dbReference type="Proteomes" id="UP001283361"/>
    </source>
</evidence>
<protein>
    <submittedName>
        <fullName evidence="1">Uncharacterized protein</fullName>
    </submittedName>
</protein>
<dbReference type="Proteomes" id="UP001283361">
    <property type="component" value="Unassembled WGS sequence"/>
</dbReference>
<keyword evidence="2" id="KW-1185">Reference proteome</keyword>
<comment type="caution">
    <text evidence="1">The sequence shown here is derived from an EMBL/GenBank/DDBJ whole genome shotgun (WGS) entry which is preliminary data.</text>
</comment>
<reference evidence="1" key="1">
    <citation type="journal article" date="2023" name="G3 (Bethesda)">
        <title>A reference genome for the long-term kleptoplast-retaining sea slug Elysia crispata morphotype clarki.</title>
        <authorList>
            <person name="Eastman K.E."/>
            <person name="Pendleton A.L."/>
            <person name="Shaikh M.A."/>
            <person name="Suttiyut T."/>
            <person name="Ogas R."/>
            <person name="Tomko P."/>
            <person name="Gavelis G."/>
            <person name="Widhalm J.R."/>
            <person name="Wisecaver J.H."/>
        </authorList>
    </citation>
    <scope>NUCLEOTIDE SEQUENCE</scope>
    <source>
        <strain evidence="1">ECLA1</strain>
    </source>
</reference>
<evidence type="ECO:0000313" key="1">
    <source>
        <dbReference type="EMBL" id="KAK3728077.1"/>
    </source>
</evidence>
<dbReference type="EMBL" id="JAWDGP010007208">
    <property type="protein sequence ID" value="KAK3728077.1"/>
    <property type="molecule type" value="Genomic_DNA"/>
</dbReference>
<proteinExistence type="predicted"/>
<name>A0AAE0Y0H0_9GAST</name>
<accession>A0AAE0Y0H0</accession>
<dbReference type="AlphaFoldDB" id="A0AAE0Y0H0"/>
<organism evidence="1 2">
    <name type="scientific">Elysia crispata</name>
    <name type="common">lettuce slug</name>
    <dbReference type="NCBI Taxonomy" id="231223"/>
    <lineage>
        <taxon>Eukaryota</taxon>
        <taxon>Metazoa</taxon>
        <taxon>Spiralia</taxon>
        <taxon>Lophotrochozoa</taxon>
        <taxon>Mollusca</taxon>
        <taxon>Gastropoda</taxon>
        <taxon>Heterobranchia</taxon>
        <taxon>Euthyneura</taxon>
        <taxon>Panpulmonata</taxon>
        <taxon>Sacoglossa</taxon>
        <taxon>Placobranchoidea</taxon>
        <taxon>Plakobranchidae</taxon>
        <taxon>Elysia</taxon>
    </lineage>
</organism>